<dbReference type="SUPFAM" id="SSF55729">
    <property type="entry name" value="Acyl-CoA N-acyltransferases (Nat)"/>
    <property type="match status" value="1"/>
</dbReference>
<dbReference type="Proteomes" id="UP000184268">
    <property type="component" value="Unassembled WGS sequence"/>
</dbReference>
<evidence type="ECO:0000256" key="1">
    <source>
        <dbReference type="ARBA" id="ARBA00022679"/>
    </source>
</evidence>
<dbReference type="InterPro" id="IPR050832">
    <property type="entry name" value="Bact_Acetyltransf"/>
</dbReference>
<keyword evidence="5" id="KW-1185">Reference proteome</keyword>
<name>A0A1M5P5F9_9GAMM</name>
<dbReference type="InterPro" id="IPR000182">
    <property type="entry name" value="GNAT_dom"/>
</dbReference>
<organism evidence="4 5">
    <name type="scientific">Ferrimonas marina</name>
    <dbReference type="NCBI Taxonomy" id="299255"/>
    <lineage>
        <taxon>Bacteria</taxon>
        <taxon>Pseudomonadati</taxon>
        <taxon>Pseudomonadota</taxon>
        <taxon>Gammaproteobacteria</taxon>
        <taxon>Alteromonadales</taxon>
        <taxon>Ferrimonadaceae</taxon>
        <taxon>Ferrimonas</taxon>
    </lineage>
</organism>
<dbReference type="CDD" id="cd04301">
    <property type="entry name" value="NAT_SF"/>
    <property type="match status" value="1"/>
</dbReference>
<evidence type="ECO:0000259" key="3">
    <source>
        <dbReference type="PROSITE" id="PS51186"/>
    </source>
</evidence>
<gene>
    <name evidence="4" type="ORF">SAMN02745129_1296</name>
</gene>
<dbReference type="Gene3D" id="3.40.630.30">
    <property type="match status" value="1"/>
</dbReference>
<dbReference type="InterPro" id="IPR016181">
    <property type="entry name" value="Acyl_CoA_acyltransferase"/>
</dbReference>
<evidence type="ECO:0000256" key="2">
    <source>
        <dbReference type="ARBA" id="ARBA00023315"/>
    </source>
</evidence>
<keyword evidence="2" id="KW-0012">Acyltransferase</keyword>
<dbReference type="PANTHER" id="PTHR43877">
    <property type="entry name" value="AMINOALKYLPHOSPHONATE N-ACETYLTRANSFERASE-RELATED-RELATED"/>
    <property type="match status" value="1"/>
</dbReference>
<accession>A0A1M5P5F9</accession>
<dbReference type="Pfam" id="PF00583">
    <property type="entry name" value="Acetyltransf_1"/>
    <property type="match status" value="1"/>
</dbReference>
<reference evidence="4 5" key="1">
    <citation type="submission" date="2016-11" db="EMBL/GenBank/DDBJ databases">
        <authorList>
            <person name="Jaros S."/>
            <person name="Januszkiewicz K."/>
            <person name="Wedrychowicz H."/>
        </authorList>
    </citation>
    <scope>NUCLEOTIDE SEQUENCE [LARGE SCALE GENOMIC DNA]</scope>
    <source>
        <strain evidence="4 5">DSM 16917</strain>
    </source>
</reference>
<dbReference type="OrthoDB" id="3389160at2"/>
<dbReference type="STRING" id="299255.SAMN02745129_1296"/>
<keyword evidence="1 4" id="KW-0808">Transferase</keyword>
<sequence>MNRVTNVTDLQIDELVSLNEVRAGLQALLIDSVDSGASIGFLPPADAGEVVAYWNSVNSELAQGERRLFLAQRDGQVLGAVQLALCTKANGAHRGEVEKLMVHRDARGQGIAGRLLERLEREASTAGLSLLVLDTREGDTAQRLYLKLGYQQAGRIPAFALSAEGNLDATIYFYKQLSAEASLA</sequence>
<dbReference type="EMBL" id="FQXG01000001">
    <property type="protein sequence ID" value="SHG97030.1"/>
    <property type="molecule type" value="Genomic_DNA"/>
</dbReference>
<proteinExistence type="predicted"/>
<dbReference type="PANTHER" id="PTHR43877:SF2">
    <property type="entry name" value="AMINOALKYLPHOSPHONATE N-ACETYLTRANSFERASE-RELATED"/>
    <property type="match status" value="1"/>
</dbReference>
<evidence type="ECO:0000313" key="4">
    <source>
        <dbReference type="EMBL" id="SHG97030.1"/>
    </source>
</evidence>
<protein>
    <submittedName>
        <fullName evidence="4">Acetyltransferase (GNAT) domain-containing protein</fullName>
    </submittedName>
</protein>
<dbReference type="GO" id="GO:0016747">
    <property type="term" value="F:acyltransferase activity, transferring groups other than amino-acyl groups"/>
    <property type="evidence" value="ECO:0007669"/>
    <property type="project" value="InterPro"/>
</dbReference>
<dbReference type="PROSITE" id="PS51186">
    <property type="entry name" value="GNAT"/>
    <property type="match status" value="1"/>
</dbReference>
<feature type="domain" description="N-acetyltransferase" evidence="3">
    <location>
        <begin position="28"/>
        <end position="178"/>
    </location>
</feature>
<evidence type="ECO:0000313" key="5">
    <source>
        <dbReference type="Proteomes" id="UP000184268"/>
    </source>
</evidence>
<dbReference type="AlphaFoldDB" id="A0A1M5P5F9"/>